<dbReference type="GO" id="GO:0032259">
    <property type="term" value="P:methylation"/>
    <property type="evidence" value="ECO:0007669"/>
    <property type="project" value="UniProtKB-KW"/>
</dbReference>
<protein>
    <submittedName>
        <fullName evidence="4">O-methyltransferase</fullName>
    </submittedName>
</protein>
<dbReference type="PANTHER" id="PTHR10509:SF14">
    <property type="entry name" value="CAFFEOYL-COA O-METHYLTRANSFERASE 3-RELATED"/>
    <property type="match status" value="1"/>
</dbReference>
<gene>
    <name evidence="4" type="ORF">GP480_02420</name>
</gene>
<dbReference type="PANTHER" id="PTHR10509">
    <property type="entry name" value="O-METHYLTRANSFERASE-RELATED"/>
    <property type="match status" value="1"/>
</dbReference>
<evidence type="ECO:0000256" key="1">
    <source>
        <dbReference type="ARBA" id="ARBA00022603"/>
    </source>
</evidence>
<evidence type="ECO:0000256" key="2">
    <source>
        <dbReference type="ARBA" id="ARBA00022679"/>
    </source>
</evidence>
<evidence type="ECO:0000313" key="5">
    <source>
        <dbReference type="Proteomes" id="UP000464912"/>
    </source>
</evidence>
<dbReference type="GO" id="GO:0008171">
    <property type="term" value="F:O-methyltransferase activity"/>
    <property type="evidence" value="ECO:0007669"/>
    <property type="project" value="InterPro"/>
</dbReference>
<dbReference type="Gene3D" id="3.40.50.150">
    <property type="entry name" value="Vaccinia Virus protein VP39"/>
    <property type="match status" value="1"/>
</dbReference>
<dbReference type="PROSITE" id="PS51682">
    <property type="entry name" value="SAM_OMT_I"/>
    <property type="match status" value="1"/>
</dbReference>
<evidence type="ECO:0000313" key="4">
    <source>
        <dbReference type="EMBL" id="QHD65292.1"/>
    </source>
</evidence>
<keyword evidence="1 4" id="KW-0489">Methyltransferase</keyword>
<name>A0A6P1GAG6_9RICK</name>
<keyword evidence="3" id="KW-0949">S-adenosyl-L-methionine</keyword>
<dbReference type="GO" id="GO:0008757">
    <property type="term" value="F:S-adenosylmethionine-dependent methyltransferase activity"/>
    <property type="evidence" value="ECO:0007669"/>
    <property type="project" value="TreeGrafter"/>
</dbReference>
<keyword evidence="2 4" id="KW-0808">Transferase</keyword>
<dbReference type="InterPro" id="IPR002935">
    <property type="entry name" value="SAM_O-MeTrfase"/>
</dbReference>
<organism evidence="4 5">
    <name type="scientific">Neorickettsia findlayensis</name>
    <dbReference type="NCBI Taxonomy" id="2686014"/>
    <lineage>
        <taxon>Bacteria</taxon>
        <taxon>Pseudomonadati</taxon>
        <taxon>Pseudomonadota</taxon>
        <taxon>Alphaproteobacteria</taxon>
        <taxon>Rickettsiales</taxon>
        <taxon>Anaplasmataceae</taxon>
        <taxon>Neorickettsia</taxon>
    </lineage>
</organism>
<dbReference type="KEGG" id="nef:GP480_02420"/>
<reference evidence="4 5" key="1">
    <citation type="journal article" date="2020" name="MBio">
        <title>Erratum for Teymournejad et al., 'Isolation and Molecular Analysis of a Novel Neorickettsia Species That Causes Potomac Horse Fever'.</title>
        <authorList>
            <person name="Teymournejad O."/>
            <person name="Lin M."/>
            <person name="Bekebrede H."/>
            <person name="Kamr A."/>
            <person name="Toribio R.E."/>
            <person name="Arroyo L.G."/>
            <person name="Baird J.D."/>
            <person name="Rikihisa Y."/>
        </authorList>
    </citation>
    <scope>NUCLEOTIDE SEQUENCE [LARGE SCALE GENOMIC DNA]</scope>
    <source>
        <strain evidence="4 5">Fin17</strain>
    </source>
</reference>
<dbReference type="RefSeq" id="WP_160095553.1">
    <property type="nucleotide sequence ID" value="NZ_CP047224.1"/>
</dbReference>
<reference evidence="4 5" key="2">
    <citation type="journal article" date="2020" name="MBio">
        <title>Isolation and Molecular Analysis of a Novel Neorickettsia Species That Causes Potomac Horse Fever.</title>
        <authorList>
            <person name="Teymournejad O."/>
            <person name="Lin M."/>
            <person name="Bekebrede H."/>
            <person name="Kamr A."/>
            <person name="Toribio R.E."/>
            <person name="Arroyo L.G."/>
            <person name="Baird J.D."/>
            <person name="Rikihisa Y."/>
        </authorList>
    </citation>
    <scope>NUCLEOTIDE SEQUENCE [LARGE SCALE GENOMIC DNA]</scope>
    <source>
        <strain evidence="4 5">Fin17</strain>
    </source>
</reference>
<sequence>MRFEDSWAEEYIISKLPVECQLMKKIREETFSDERRFVQIGRIEGAILALLIRMNRVKTVVEVGTLGGYSAICIAKAVGNDGKVYTIEKNPEYAQIALQNFSTFPQIELFTGDAKVKLLELSSSGPFDMLFIDAEKSGYPTYLEWGETNVRVGGLIIADNTLSFGKNNPSSNSRAWQFMERFNTMISDPDKYDSVILPTANGLTVAIKK</sequence>
<dbReference type="Pfam" id="PF01596">
    <property type="entry name" value="Methyltransf_3"/>
    <property type="match status" value="1"/>
</dbReference>
<accession>A0A6P1GAG6</accession>
<dbReference type="Proteomes" id="UP000464912">
    <property type="component" value="Chromosome"/>
</dbReference>
<dbReference type="InterPro" id="IPR050362">
    <property type="entry name" value="Cation-dep_OMT"/>
</dbReference>
<proteinExistence type="predicted"/>
<keyword evidence="5" id="KW-1185">Reference proteome</keyword>
<dbReference type="EMBL" id="CP047224">
    <property type="protein sequence ID" value="QHD65292.1"/>
    <property type="molecule type" value="Genomic_DNA"/>
</dbReference>
<evidence type="ECO:0000256" key="3">
    <source>
        <dbReference type="ARBA" id="ARBA00022691"/>
    </source>
</evidence>
<dbReference type="InterPro" id="IPR029063">
    <property type="entry name" value="SAM-dependent_MTases_sf"/>
</dbReference>
<dbReference type="SUPFAM" id="SSF53335">
    <property type="entry name" value="S-adenosyl-L-methionine-dependent methyltransferases"/>
    <property type="match status" value="1"/>
</dbReference>
<dbReference type="AlphaFoldDB" id="A0A6P1GAG6"/>